<evidence type="ECO:0000313" key="1">
    <source>
        <dbReference type="EMBL" id="NSL53528.1"/>
    </source>
</evidence>
<organism evidence="1 2">
    <name type="scientific">Uliginosibacterium aquaticum</name>
    <dbReference type="NCBI Taxonomy" id="2731212"/>
    <lineage>
        <taxon>Bacteria</taxon>
        <taxon>Pseudomonadati</taxon>
        <taxon>Pseudomonadota</taxon>
        <taxon>Betaproteobacteria</taxon>
        <taxon>Rhodocyclales</taxon>
        <taxon>Zoogloeaceae</taxon>
        <taxon>Uliginosibacterium</taxon>
    </lineage>
</organism>
<name>A0ABX2IGQ5_9RHOO</name>
<evidence type="ECO:0000313" key="2">
    <source>
        <dbReference type="Proteomes" id="UP000778523"/>
    </source>
</evidence>
<comment type="caution">
    <text evidence="1">The sequence shown here is derived from an EMBL/GenBank/DDBJ whole genome shotgun (WGS) entry which is preliminary data.</text>
</comment>
<sequence length="341" mass="38431">MGLLDWFRQSTPSVGDERLSPDLIDNTIAYLVKMTDSRLTLVPRYYERLSGPVRICLEFLMARRGDMPAVHDATALAWSLDPSLHAFFGAADSMQEVFGSCDALRNYAAQSSPLDPIYAVLAMEYEENRHFGVGMQGQMVVRDVAQTALSFRQPRLRLFARTEQDLWRSVARRLLDELAVTALEHMEGEQAQRRELAEQRQLISARLATFRQRGAGADSFLGGDGLLVSNDDSHALLQKLEENEAELAALGGSEDLLERQLGYLVEVLTEPAKHLQIERRTVRLDSMNVVCEGHSGEEVEFGVVSFTRQLPQRRAFLPLRVDRSLIGEGRKLKLDSAERWL</sequence>
<dbReference type="EMBL" id="JABCSC020000001">
    <property type="protein sequence ID" value="NSL53528.1"/>
    <property type="molecule type" value="Genomic_DNA"/>
</dbReference>
<dbReference type="RefSeq" id="WP_170019619.1">
    <property type="nucleotide sequence ID" value="NZ_JABCSC020000001.1"/>
</dbReference>
<proteinExistence type="predicted"/>
<gene>
    <name evidence="1" type="ORF">HJ583_000675</name>
</gene>
<reference evidence="1 2" key="1">
    <citation type="submission" date="2020-06" db="EMBL/GenBank/DDBJ databases">
        <title>Draft genome of Uliginosibacterium sp. IMCC34675.</title>
        <authorList>
            <person name="Song J."/>
        </authorList>
    </citation>
    <scope>NUCLEOTIDE SEQUENCE [LARGE SCALE GENOMIC DNA]</scope>
    <source>
        <strain evidence="1 2">IMCC34675</strain>
    </source>
</reference>
<accession>A0ABX2IGQ5</accession>
<dbReference type="Proteomes" id="UP000778523">
    <property type="component" value="Unassembled WGS sequence"/>
</dbReference>
<protein>
    <recommendedName>
        <fullName evidence="3">GAF domain-containing protein</fullName>
    </recommendedName>
</protein>
<evidence type="ECO:0008006" key="3">
    <source>
        <dbReference type="Google" id="ProtNLM"/>
    </source>
</evidence>
<keyword evidence="2" id="KW-1185">Reference proteome</keyword>